<dbReference type="FunFam" id="1.20.200.10:FF:000002">
    <property type="entry name" value="Argininosuccinate lyase"/>
    <property type="match status" value="1"/>
</dbReference>
<keyword evidence="10" id="KW-1185">Reference proteome</keyword>
<keyword evidence="6" id="KW-0028">Amino-acid biosynthesis</keyword>
<dbReference type="GO" id="GO:0004056">
    <property type="term" value="F:argininosuccinate lyase activity"/>
    <property type="evidence" value="ECO:0007669"/>
    <property type="project" value="UniProtKB-UniRule"/>
</dbReference>
<evidence type="ECO:0000313" key="9">
    <source>
        <dbReference type="EMBL" id="KTC97702.1"/>
    </source>
</evidence>
<dbReference type="Pfam" id="PF00206">
    <property type="entry name" value="Lyase_1"/>
    <property type="match status" value="1"/>
</dbReference>
<dbReference type="CDD" id="cd01359">
    <property type="entry name" value="Argininosuccinate_lyase"/>
    <property type="match status" value="1"/>
</dbReference>
<dbReference type="GO" id="GO:0005829">
    <property type="term" value="C:cytosol"/>
    <property type="evidence" value="ECO:0007669"/>
    <property type="project" value="TreeGrafter"/>
</dbReference>
<evidence type="ECO:0000259" key="7">
    <source>
        <dbReference type="Pfam" id="PF00206"/>
    </source>
</evidence>
<dbReference type="NCBIfam" id="TIGR00838">
    <property type="entry name" value="argH"/>
    <property type="match status" value="1"/>
</dbReference>
<dbReference type="OrthoDB" id="9769623at2"/>
<comment type="similarity">
    <text evidence="3">In the N-terminal section; belongs to the lyase 1 family. Argininosuccinate lyase subfamily.</text>
</comment>
<dbReference type="PANTHER" id="PTHR43814:SF1">
    <property type="entry name" value="ARGININOSUCCINATE LYASE"/>
    <property type="match status" value="1"/>
</dbReference>
<evidence type="ECO:0000256" key="2">
    <source>
        <dbReference type="ARBA" id="ARBA00004941"/>
    </source>
</evidence>
<evidence type="ECO:0000259" key="8">
    <source>
        <dbReference type="Pfam" id="PF14698"/>
    </source>
</evidence>
<feature type="domain" description="Argininosuccinate lyase C-terminal" evidence="8">
    <location>
        <begin position="365"/>
        <end position="410"/>
    </location>
</feature>
<dbReference type="Pfam" id="PF14698">
    <property type="entry name" value="ASL_C2"/>
    <property type="match status" value="1"/>
</dbReference>
<dbReference type="InterPro" id="IPR022761">
    <property type="entry name" value="Fumarate_lyase_N"/>
</dbReference>
<dbReference type="PATRIC" id="fig|448.7.peg.1609"/>
<dbReference type="HAMAP" id="MF_00006">
    <property type="entry name" value="Arg_succ_lyase"/>
    <property type="match status" value="1"/>
</dbReference>
<dbReference type="InterPro" id="IPR009049">
    <property type="entry name" value="Argininosuccinate_lyase"/>
</dbReference>
<dbReference type="AlphaFoldDB" id="A0A0W0TQC1"/>
<comment type="catalytic activity">
    <reaction evidence="1 6">
        <text>2-(N(omega)-L-arginino)succinate = fumarate + L-arginine</text>
        <dbReference type="Rhea" id="RHEA:24020"/>
        <dbReference type="ChEBI" id="CHEBI:29806"/>
        <dbReference type="ChEBI" id="CHEBI:32682"/>
        <dbReference type="ChEBI" id="CHEBI:57472"/>
        <dbReference type="EC" id="4.3.2.1"/>
    </reaction>
</comment>
<dbReference type="PANTHER" id="PTHR43814">
    <property type="entry name" value="ARGININOSUCCINATE LYASE"/>
    <property type="match status" value="1"/>
</dbReference>
<evidence type="ECO:0000256" key="1">
    <source>
        <dbReference type="ARBA" id="ARBA00000985"/>
    </source>
</evidence>
<dbReference type="PRINTS" id="PR00145">
    <property type="entry name" value="ARGSUCLYASE"/>
</dbReference>
<protein>
    <recommendedName>
        <fullName evidence="4 6">Argininosuccinate lyase</fullName>
        <shortName evidence="6">ASAL</shortName>
        <ecNumber evidence="4 6">4.3.2.1</ecNumber>
    </recommendedName>
    <alternativeName>
        <fullName evidence="6">Arginosuccinase</fullName>
    </alternativeName>
</protein>
<dbReference type="Gene3D" id="1.20.200.10">
    <property type="entry name" value="Fumarase/aspartase (Central domain)"/>
    <property type="match status" value="1"/>
</dbReference>
<reference evidence="9 10" key="1">
    <citation type="submission" date="2015-11" db="EMBL/GenBank/DDBJ databases">
        <title>Genomic analysis of 38 Legionella species identifies large and diverse effector repertoires.</title>
        <authorList>
            <person name="Burstein D."/>
            <person name="Amaro F."/>
            <person name="Zusman T."/>
            <person name="Lifshitz Z."/>
            <person name="Cohen O."/>
            <person name="Gilbert J.A."/>
            <person name="Pupko T."/>
            <person name="Shuman H.A."/>
            <person name="Segal G."/>
        </authorList>
    </citation>
    <scope>NUCLEOTIDE SEQUENCE [LARGE SCALE GENOMIC DNA]</scope>
    <source>
        <strain evidence="9 10">SE-32A-C8</strain>
    </source>
</reference>
<comment type="similarity">
    <text evidence="6">Belongs to the lyase 1 family. Argininosuccinate lyase subfamily.</text>
</comment>
<evidence type="ECO:0000256" key="3">
    <source>
        <dbReference type="ARBA" id="ARBA00005552"/>
    </source>
</evidence>
<evidence type="ECO:0000256" key="6">
    <source>
        <dbReference type="HAMAP-Rule" id="MF_00006"/>
    </source>
</evidence>
<dbReference type="Proteomes" id="UP000054773">
    <property type="component" value="Unassembled WGS sequence"/>
</dbReference>
<dbReference type="Gene3D" id="1.10.40.30">
    <property type="entry name" value="Fumarase/aspartase (C-terminal domain)"/>
    <property type="match status" value="1"/>
</dbReference>
<dbReference type="InterPro" id="IPR000362">
    <property type="entry name" value="Fumarate_lyase_fam"/>
</dbReference>
<dbReference type="SUPFAM" id="SSF48557">
    <property type="entry name" value="L-aspartase-like"/>
    <property type="match status" value="1"/>
</dbReference>
<accession>A0A0W0TQC1</accession>
<comment type="caution">
    <text evidence="9">The sequence shown here is derived from an EMBL/GenBank/DDBJ whole genome shotgun (WGS) entry which is preliminary data.</text>
</comment>
<keyword evidence="5 6" id="KW-0055">Arginine biosynthesis</keyword>
<sequence length="419" mass="46990">MTNKTWGGRFKQALDARVNEFNASLSFDQKLFKHDIDGSRAHAAMLTRQGLLTADEGAAIDAALVKIKAELEQGLHDIDQGSEDIHMFIEQLLITQLGDTGKKLHTGRSRNDQVALDLRLYCRDAGQQFKQKLDALISCLSEMANQYQENWMPGYTHLQQAQPIRLGTYFGAYQCMFQRDKSRLDDWYKRMNYSPLGAGALAGSSLPLDRAWVASTLGFDGIVDNTLDAVSDRDFVIELVHVASLIMMHLSRLCEDLILWATREFHFITLSDAFATGSSLMPNKKNPDVLELIRGKSGRVYGHLMALLTVMKGLPLAYNKDMQEDKEALFDTVATVNACLSIMTPFLQSLTFNTDWMNEQAKSGYLDATRLLESLVINGMPFRDAHHQVGLWVAEAESRHCSLTELLKEDPDVSSKTQS</sequence>
<dbReference type="FunFam" id="1.10.275.10:FF:000002">
    <property type="entry name" value="Argininosuccinate lyase"/>
    <property type="match status" value="1"/>
</dbReference>
<dbReference type="InterPro" id="IPR008948">
    <property type="entry name" value="L-Aspartase-like"/>
</dbReference>
<gene>
    <name evidence="6" type="primary">argH</name>
    <name evidence="9" type="ORF">Lery_1541</name>
</gene>
<name>A0A0W0TQC1_LEGER</name>
<dbReference type="Gene3D" id="1.10.275.10">
    <property type="entry name" value="Fumarase/aspartase (N-terminal domain)"/>
    <property type="match status" value="1"/>
</dbReference>
<dbReference type="RefSeq" id="WP_058526678.1">
    <property type="nucleotide sequence ID" value="NZ_LNYA01000024.1"/>
</dbReference>
<dbReference type="STRING" id="448.Lery_1541"/>
<dbReference type="InterPro" id="IPR024083">
    <property type="entry name" value="Fumarase/histidase_N"/>
</dbReference>
<comment type="pathway">
    <text evidence="2 6">Amino-acid biosynthesis; L-arginine biosynthesis; L-arginine from L-ornithine and carbamoyl phosphate: step 3/3.</text>
</comment>
<dbReference type="GO" id="GO:0042450">
    <property type="term" value="P:L-arginine biosynthetic process via ornithine"/>
    <property type="evidence" value="ECO:0007669"/>
    <property type="project" value="UniProtKB-UniRule"/>
</dbReference>
<comment type="subcellular location">
    <subcellularLocation>
        <location evidence="6">Cytoplasm</location>
    </subcellularLocation>
</comment>
<dbReference type="InterPro" id="IPR020557">
    <property type="entry name" value="Fumarate_lyase_CS"/>
</dbReference>
<keyword evidence="6" id="KW-0963">Cytoplasm</keyword>
<dbReference type="EMBL" id="LNYA01000024">
    <property type="protein sequence ID" value="KTC97702.1"/>
    <property type="molecule type" value="Genomic_DNA"/>
</dbReference>
<evidence type="ECO:0000256" key="5">
    <source>
        <dbReference type="ARBA" id="ARBA00022571"/>
    </source>
</evidence>
<dbReference type="PRINTS" id="PR00149">
    <property type="entry name" value="FUMRATELYASE"/>
</dbReference>
<organism evidence="9 10">
    <name type="scientific">Legionella erythra</name>
    <dbReference type="NCBI Taxonomy" id="448"/>
    <lineage>
        <taxon>Bacteria</taxon>
        <taxon>Pseudomonadati</taxon>
        <taxon>Pseudomonadota</taxon>
        <taxon>Gammaproteobacteria</taxon>
        <taxon>Legionellales</taxon>
        <taxon>Legionellaceae</taxon>
        <taxon>Legionella</taxon>
    </lineage>
</organism>
<evidence type="ECO:0000313" key="10">
    <source>
        <dbReference type="Proteomes" id="UP000054773"/>
    </source>
</evidence>
<dbReference type="InterPro" id="IPR029419">
    <property type="entry name" value="Arg_succ_lyase_C"/>
</dbReference>
<dbReference type="PROSITE" id="PS00163">
    <property type="entry name" value="FUMARATE_LYASES"/>
    <property type="match status" value="1"/>
</dbReference>
<proteinExistence type="inferred from homology"/>
<dbReference type="EC" id="4.3.2.1" evidence="4 6"/>
<evidence type="ECO:0000256" key="4">
    <source>
        <dbReference type="ARBA" id="ARBA00012338"/>
    </source>
</evidence>
<keyword evidence="6 9" id="KW-0456">Lyase</keyword>
<dbReference type="UniPathway" id="UPA00068">
    <property type="reaction ID" value="UER00114"/>
</dbReference>
<feature type="domain" description="Fumarate lyase N-terminal" evidence="7">
    <location>
        <begin position="8"/>
        <end position="302"/>
    </location>
</feature>